<sequence>MTAALFSLPIKLVEMICAYLRKANIGSLRLAYRELSTKTRPAFYLACFETVDLVLCKKYIERLAEIARHPQARKAVRKFKIRGNPKGFGKRGFARNFEGQGDWRRTPSGYLEPPFPVDIDLLLGPILSDGFSNCHTFQLEYLPSDHDRSNKKMASEGDALAILLRFIASSSRPISSFHITTCGSLSRVPVPLLQDLSFTRRWQENLRELIFSPPLVTPDKVLNSPASLLITKATNLTKLTLKLFYPGFLRQIFVSAPS</sequence>
<keyword evidence="2" id="KW-1185">Reference proteome</keyword>
<name>A0A6A6BHB8_9PEZI</name>
<proteinExistence type="predicted"/>
<evidence type="ECO:0008006" key="3">
    <source>
        <dbReference type="Google" id="ProtNLM"/>
    </source>
</evidence>
<accession>A0A6A6BHB8</accession>
<dbReference type="AlphaFoldDB" id="A0A6A6BHB8"/>
<protein>
    <recommendedName>
        <fullName evidence="3">F-box domain-containing protein</fullName>
    </recommendedName>
</protein>
<evidence type="ECO:0000313" key="1">
    <source>
        <dbReference type="EMBL" id="KAF2142267.1"/>
    </source>
</evidence>
<dbReference type="EMBL" id="ML995485">
    <property type="protein sequence ID" value="KAF2142267.1"/>
    <property type="molecule type" value="Genomic_DNA"/>
</dbReference>
<organism evidence="1 2">
    <name type="scientific">Aplosporella prunicola CBS 121167</name>
    <dbReference type="NCBI Taxonomy" id="1176127"/>
    <lineage>
        <taxon>Eukaryota</taxon>
        <taxon>Fungi</taxon>
        <taxon>Dikarya</taxon>
        <taxon>Ascomycota</taxon>
        <taxon>Pezizomycotina</taxon>
        <taxon>Dothideomycetes</taxon>
        <taxon>Dothideomycetes incertae sedis</taxon>
        <taxon>Botryosphaeriales</taxon>
        <taxon>Aplosporellaceae</taxon>
        <taxon>Aplosporella</taxon>
    </lineage>
</organism>
<dbReference type="RefSeq" id="XP_033397979.1">
    <property type="nucleotide sequence ID" value="XM_033540483.1"/>
</dbReference>
<dbReference type="OrthoDB" id="5279008at2759"/>
<dbReference type="GeneID" id="54297979"/>
<reference evidence="1" key="1">
    <citation type="journal article" date="2020" name="Stud. Mycol.">
        <title>101 Dothideomycetes genomes: a test case for predicting lifestyles and emergence of pathogens.</title>
        <authorList>
            <person name="Haridas S."/>
            <person name="Albert R."/>
            <person name="Binder M."/>
            <person name="Bloem J."/>
            <person name="Labutti K."/>
            <person name="Salamov A."/>
            <person name="Andreopoulos B."/>
            <person name="Baker S."/>
            <person name="Barry K."/>
            <person name="Bills G."/>
            <person name="Bluhm B."/>
            <person name="Cannon C."/>
            <person name="Castanera R."/>
            <person name="Culley D."/>
            <person name="Daum C."/>
            <person name="Ezra D."/>
            <person name="Gonzalez J."/>
            <person name="Henrissat B."/>
            <person name="Kuo A."/>
            <person name="Liang C."/>
            <person name="Lipzen A."/>
            <person name="Lutzoni F."/>
            <person name="Magnuson J."/>
            <person name="Mondo S."/>
            <person name="Nolan M."/>
            <person name="Ohm R."/>
            <person name="Pangilinan J."/>
            <person name="Park H.-J."/>
            <person name="Ramirez L."/>
            <person name="Alfaro M."/>
            <person name="Sun H."/>
            <person name="Tritt A."/>
            <person name="Yoshinaga Y."/>
            <person name="Zwiers L.-H."/>
            <person name="Turgeon B."/>
            <person name="Goodwin S."/>
            <person name="Spatafora J."/>
            <person name="Crous P."/>
            <person name="Grigoriev I."/>
        </authorList>
    </citation>
    <scope>NUCLEOTIDE SEQUENCE</scope>
    <source>
        <strain evidence="1">CBS 121167</strain>
    </source>
</reference>
<dbReference type="Proteomes" id="UP000799438">
    <property type="component" value="Unassembled WGS sequence"/>
</dbReference>
<gene>
    <name evidence="1" type="ORF">K452DRAFT_287488</name>
</gene>
<evidence type="ECO:0000313" key="2">
    <source>
        <dbReference type="Proteomes" id="UP000799438"/>
    </source>
</evidence>